<accession>A0A5P0ZFW1</accession>
<dbReference type="InterPro" id="IPR009057">
    <property type="entry name" value="Homeodomain-like_sf"/>
</dbReference>
<dbReference type="Gene3D" id="1.10.357.10">
    <property type="entry name" value="Tetracycline Repressor, domain 2"/>
    <property type="match status" value="1"/>
</dbReference>
<dbReference type="InterPro" id="IPR001647">
    <property type="entry name" value="HTH_TetR"/>
</dbReference>
<dbReference type="Proteomes" id="UP000380386">
    <property type="component" value="Unassembled WGS sequence"/>
</dbReference>
<dbReference type="SUPFAM" id="SSF46689">
    <property type="entry name" value="Homeodomain-like"/>
    <property type="match status" value="1"/>
</dbReference>
<protein>
    <submittedName>
        <fullName evidence="5">TetR/AcrR family transcriptional regulator</fullName>
    </submittedName>
</protein>
<dbReference type="RefSeq" id="WP_153382161.1">
    <property type="nucleotide sequence ID" value="NZ_VDFM01000002.1"/>
</dbReference>
<dbReference type="GO" id="GO:0003677">
    <property type="term" value="F:DNA binding"/>
    <property type="evidence" value="ECO:0007669"/>
    <property type="project" value="UniProtKB-UniRule"/>
</dbReference>
<feature type="domain" description="HTH tetR-type" evidence="3">
    <location>
        <begin position="2"/>
        <end position="62"/>
    </location>
</feature>
<reference evidence="4" key="2">
    <citation type="submission" date="2019-05" db="EMBL/GenBank/DDBJ databases">
        <authorList>
            <person name="Schuster J.A."/>
            <person name="Ehrmann M.A."/>
        </authorList>
    </citation>
    <scope>NUCLEOTIDE SEQUENCE</scope>
    <source>
        <strain evidence="4">TMW 1.2098</strain>
    </source>
</reference>
<proteinExistence type="predicted"/>
<evidence type="ECO:0000256" key="1">
    <source>
        <dbReference type="ARBA" id="ARBA00023125"/>
    </source>
</evidence>
<keyword evidence="7" id="KW-1185">Reference proteome</keyword>
<keyword evidence="1 2" id="KW-0238">DNA-binding</keyword>
<reference evidence="6 7" key="1">
    <citation type="journal article" date="2019" name="Syst. Appl. Microbiol.">
        <title>Polyphasic characterization of two novel Lactobacillus spp. isolated from blown salami packages: Description of Lactobacillus halodurans sp. nov. and Lactobacillus salsicarnum sp. nov.</title>
        <authorList>
            <person name="Schuster J.A."/>
            <person name="Klingl A."/>
            <person name="Vogel R.F."/>
            <person name="Ehrmann M.A."/>
        </authorList>
    </citation>
    <scope>NUCLEOTIDE SEQUENCE [LARGE SCALE GENOMIC DNA]</scope>
    <source>
        <strain evidence="4 7">TMW 1.2098</strain>
        <strain evidence="5 6">TMW 1.2118</strain>
    </source>
</reference>
<evidence type="ECO:0000313" key="4">
    <source>
        <dbReference type="EMBL" id="MQS45345.1"/>
    </source>
</evidence>
<evidence type="ECO:0000256" key="2">
    <source>
        <dbReference type="PROSITE-ProRule" id="PRU00335"/>
    </source>
</evidence>
<evidence type="ECO:0000259" key="3">
    <source>
        <dbReference type="PROSITE" id="PS50977"/>
    </source>
</evidence>
<evidence type="ECO:0000313" key="6">
    <source>
        <dbReference type="Proteomes" id="UP000380386"/>
    </source>
</evidence>
<organism evidence="5 6">
    <name type="scientific">Companilactobacillus mishanensis</name>
    <dbReference type="NCBI Taxonomy" id="2486008"/>
    <lineage>
        <taxon>Bacteria</taxon>
        <taxon>Bacillati</taxon>
        <taxon>Bacillota</taxon>
        <taxon>Bacilli</taxon>
        <taxon>Lactobacillales</taxon>
        <taxon>Lactobacillaceae</taxon>
        <taxon>Companilactobacillus</taxon>
    </lineage>
</organism>
<name>A0A5P0ZFW1_9LACO</name>
<evidence type="ECO:0000313" key="7">
    <source>
        <dbReference type="Proteomes" id="UP000436655"/>
    </source>
</evidence>
<dbReference type="EMBL" id="VDFN01000006">
    <property type="protein sequence ID" value="MQS45345.1"/>
    <property type="molecule type" value="Genomic_DNA"/>
</dbReference>
<dbReference type="OrthoDB" id="2316539at2"/>
<comment type="caution">
    <text evidence="5">The sequence shown here is derived from an EMBL/GenBank/DDBJ whole genome shotgun (WGS) entry which is preliminary data.</text>
</comment>
<dbReference type="PROSITE" id="PS50977">
    <property type="entry name" value="HTH_TETR_2"/>
    <property type="match status" value="1"/>
</dbReference>
<sequence length="169" mass="19837">MNLTKKHLMDTMETQLSSCAYEKYTITDLTKTSKMSRSTIYYHFDCIEDIYLYLFENTVIRKVMLECTNYDEVIVSTIDYILANKILCLNLYHLTTLMNRQDYLLGILSASFHRFELPLNTPLLTENYLMGGFLFVMTTWLDGKMVTDKKIVIQQLHDYGNIVKTHLTI</sequence>
<evidence type="ECO:0000313" key="5">
    <source>
        <dbReference type="EMBL" id="MQS51941.1"/>
    </source>
</evidence>
<dbReference type="Proteomes" id="UP000436655">
    <property type="component" value="Unassembled WGS sequence"/>
</dbReference>
<gene>
    <name evidence="5" type="ORF">FHL02_02785</name>
    <name evidence="4" type="ORF">FHL03_07600</name>
</gene>
<dbReference type="EMBL" id="VDFM01000002">
    <property type="protein sequence ID" value="MQS51941.1"/>
    <property type="molecule type" value="Genomic_DNA"/>
</dbReference>
<dbReference type="AlphaFoldDB" id="A0A5P0ZFW1"/>
<feature type="DNA-binding region" description="H-T-H motif" evidence="2">
    <location>
        <begin position="25"/>
        <end position="44"/>
    </location>
</feature>